<protein>
    <submittedName>
        <fullName evidence="3">Adenylate cyclase, class 3</fullName>
    </submittedName>
</protein>
<dbReference type="STRING" id="343013.SAMN04489707_101450"/>
<dbReference type="SUPFAM" id="SSF55073">
    <property type="entry name" value="Nucleotide cyclase"/>
    <property type="match status" value="1"/>
</dbReference>
<dbReference type="InterPro" id="IPR029787">
    <property type="entry name" value="Nucleotide_cyclase"/>
</dbReference>
<reference evidence="3 4" key="1">
    <citation type="submission" date="2016-10" db="EMBL/GenBank/DDBJ databases">
        <authorList>
            <person name="de Groot N.N."/>
        </authorList>
    </citation>
    <scope>NUCLEOTIDE SEQUENCE [LARGE SCALE GENOMIC DNA]</scope>
    <source>
        <strain evidence="3 4">R-24608</strain>
    </source>
</reference>
<evidence type="ECO:0000259" key="1">
    <source>
        <dbReference type="PROSITE" id="PS50006"/>
    </source>
</evidence>
<keyword evidence="4" id="KW-1185">Reference proteome</keyword>
<feature type="domain" description="FHA" evidence="1">
    <location>
        <begin position="222"/>
        <end position="270"/>
    </location>
</feature>
<evidence type="ECO:0000259" key="2">
    <source>
        <dbReference type="PROSITE" id="PS50125"/>
    </source>
</evidence>
<dbReference type="AlphaFoldDB" id="A0A1I7I505"/>
<dbReference type="Proteomes" id="UP000183656">
    <property type="component" value="Unassembled WGS sequence"/>
</dbReference>
<dbReference type="SMART" id="SM00240">
    <property type="entry name" value="FHA"/>
    <property type="match status" value="1"/>
</dbReference>
<dbReference type="CDD" id="cd00060">
    <property type="entry name" value="FHA"/>
    <property type="match status" value="1"/>
</dbReference>
<dbReference type="EMBL" id="FPBX01000014">
    <property type="protein sequence ID" value="SFU68021.1"/>
    <property type="molecule type" value="Genomic_DNA"/>
</dbReference>
<accession>A0A1I7I505</accession>
<dbReference type="InterPro" id="IPR001054">
    <property type="entry name" value="A/G_cyclase"/>
</dbReference>
<dbReference type="GO" id="GO:0009190">
    <property type="term" value="P:cyclic nucleotide biosynthetic process"/>
    <property type="evidence" value="ECO:0007669"/>
    <property type="project" value="InterPro"/>
</dbReference>
<dbReference type="InterPro" id="IPR008984">
    <property type="entry name" value="SMAD_FHA_dom_sf"/>
</dbReference>
<dbReference type="CDD" id="cd07302">
    <property type="entry name" value="CHD"/>
    <property type="match status" value="1"/>
</dbReference>
<feature type="domain" description="Guanylate cyclase" evidence="2">
    <location>
        <begin position="6"/>
        <end position="121"/>
    </location>
</feature>
<dbReference type="PROSITE" id="PS50125">
    <property type="entry name" value="GUANYLATE_CYCLASE_2"/>
    <property type="match status" value="1"/>
</dbReference>
<dbReference type="PROSITE" id="PS50006">
    <property type="entry name" value="FHA_DOMAIN"/>
    <property type="match status" value="1"/>
</dbReference>
<name>A0A1I7I505_9BURK</name>
<proteinExistence type="predicted"/>
<dbReference type="Gene3D" id="3.30.70.1230">
    <property type="entry name" value="Nucleotide cyclase"/>
    <property type="match status" value="1"/>
</dbReference>
<dbReference type="PANTHER" id="PTHR43081:SF1">
    <property type="entry name" value="ADENYLATE CYCLASE, TERMINAL-DIFFERENTIATION SPECIFIC"/>
    <property type="match status" value="1"/>
</dbReference>
<evidence type="ECO:0000313" key="4">
    <source>
        <dbReference type="Proteomes" id="UP000183656"/>
    </source>
</evidence>
<dbReference type="PANTHER" id="PTHR43081">
    <property type="entry name" value="ADENYLATE CYCLASE, TERMINAL-DIFFERENTIATION SPECIFIC-RELATED"/>
    <property type="match status" value="1"/>
</dbReference>
<evidence type="ECO:0000313" key="3">
    <source>
        <dbReference type="EMBL" id="SFU68021.1"/>
    </source>
</evidence>
<organism evidence="3 4">
    <name type="scientific">Paenacidovorax caeni</name>
    <dbReference type="NCBI Taxonomy" id="343013"/>
    <lineage>
        <taxon>Bacteria</taxon>
        <taxon>Pseudomonadati</taxon>
        <taxon>Pseudomonadota</taxon>
        <taxon>Betaproteobacteria</taxon>
        <taxon>Burkholderiales</taxon>
        <taxon>Comamonadaceae</taxon>
        <taxon>Paenacidovorax</taxon>
    </lineage>
</organism>
<sequence>MSGTSVIVFADIAGSTALYEVLGNARATEAVTHVVHWLGQSVESQGGRVVKTLGDGVLATFDTAPRAVQAMAALMRDHQQHLREWPSEMCLQVRVGVAGGEVVEVDGDCYGDAVNLAARLCERARPGEVWLSASTVKDAEAAQGSASAPGTRFVRLGSLPIRGKAEPITVYGLEWRQDEDPDSQTMLTNLPSTLGTLHSGPMQLQVHWHGEGHVYSAQDMPLLLGRAPQAQVCVPDPRVSREHARIDWRNGAFVLTDLSRFGTWVRFEGFEPVLLRRDTCLLHGAGQVALGVAFSDDSAPALAFTVSDAGVMVQ</sequence>
<gene>
    <name evidence="3" type="ORF">SAMN04489707_101450</name>
</gene>
<dbReference type="Pfam" id="PF00211">
    <property type="entry name" value="Guanylate_cyc"/>
    <property type="match status" value="1"/>
</dbReference>
<dbReference type="SUPFAM" id="SSF49879">
    <property type="entry name" value="SMAD/FHA domain"/>
    <property type="match status" value="1"/>
</dbReference>
<dbReference type="GO" id="GO:0004016">
    <property type="term" value="F:adenylate cyclase activity"/>
    <property type="evidence" value="ECO:0007669"/>
    <property type="project" value="UniProtKB-ARBA"/>
</dbReference>
<dbReference type="GO" id="GO:0035556">
    <property type="term" value="P:intracellular signal transduction"/>
    <property type="evidence" value="ECO:0007669"/>
    <property type="project" value="InterPro"/>
</dbReference>
<dbReference type="InterPro" id="IPR050697">
    <property type="entry name" value="Adenylyl/Guanylyl_Cyclase_3/4"/>
</dbReference>
<dbReference type="RefSeq" id="WP_054255669.1">
    <property type="nucleotide sequence ID" value="NZ_CYIG01000008.1"/>
</dbReference>
<dbReference type="InterPro" id="IPR000253">
    <property type="entry name" value="FHA_dom"/>
</dbReference>
<dbReference type="Pfam" id="PF00498">
    <property type="entry name" value="FHA"/>
    <property type="match status" value="1"/>
</dbReference>
<dbReference type="Gene3D" id="2.60.200.20">
    <property type="match status" value="1"/>
</dbReference>